<evidence type="ECO:0000313" key="1">
    <source>
        <dbReference type="EMBL" id="VUZ40694.1"/>
    </source>
</evidence>
<accession>A0A564Y2H4</accession>
<dbReference type="Proteomes" id="UP000321570">
    <property type="component" value="Unassembled WGS sequence"/>
</dbReference>
<organism evidence="1 2">
    <name type="scientific">Hymenolepis diminuta</name>
    <name type="common">Rat tapeworm</name>
    <dbReference type="NCBI Taxonomy" id="6216"/>
    <lineage>
        <taxon>Eukaryota</taxon>
        <taxon>Metazoa</taxon>
        <taxon>Spiralia</taxon>
        <taxon>Lophotrochozoa</taxon>
        <taxon>Platyhelminthes</taxon>
        <taxon>Cestoda</taxon>
        <taxon>Eucestoda</taxon>
        <taxon>Cyclophyllidea</taxon>
        <taxon>Hymenolepididae</taxon>
        <taxon>Hymenolepis</taxon>
    </lineage>
</organism>
<evidence type="ECO:0000313" key="2">
    <source>
        <dbReference type="Proteomes" id="UP000321570"/>
    </source>
</evidence>
<dbReference type="AlphaFoldDB" id="A0A564Y2H4"/>
<proteinExistence type="predicted"/>
<dbReference type="EMBL" id="CABIJS010000039">
    <property type="protein sequence ID" value="VUZ40694.1"/>
    <property type="molecule type" value="Genomic_DNA"/>
</dbReference>
<sequence>EEGQGGPLTGSCHAQHLHLVHVLSTANCAYSSLEINNKGITMLFSLLWINSKSHFQSN</sequence>
<keyword evidence="2" id="KW-1185">Reference proteome</keyword>
<name>A0A564Y2H4_HYMDI</name>
<gene>
    <name evidence="1" type="ORF">WMSIL1_LOCUS1692</name>
</gene>
<protein>
    <submittedName>
        <fullName evidence="1">Uncharacterized protein</fullName>
    </submittedName>
</protein>
<reference evidence="1 2" key="1">
    <citation type="submission" date="2019-07" db="EMBL/GenBank/DDBJ databases">
        <authorList>
            <person name="Jastrzebski P J."/>
            <person name="Paukszto L."/>
            <person name="Jastrzebski P J."/>
        </authorList>
    </citation>
    <scope>NUCLEOTIDE SEQUENCE [LARGE SCALE GENOMIC DNA]</scope>
    <source>
        <strain evidence="1 2">WMS-il1</strain>
    </source>
</reference>
<feature type="non-terminal residue" evidence="1">
    <location>
        <position position="1"/>
    </location>
</feature>